<dbReference type="GO" id="GO:0005634">
    <property type="term" value="C:nucleus"/>
    <property type="evidence" value="ECO:0007669"/>
    <property type="project" value="UniProtKB-SubCell"/>
</dbReference>
<evidence type="ECO:0000256" key="7">
    <source>
        <dbReference type="PROSITE-ProRule" id="PRU00042"/>
    </source>
</evidence>
<keyword evidence="6" id="KW-0539">Nucleus</keyword>
<evidence type="ECO:0000256" key="2">
    <source>
        <dbReference type="ARBA" id="ARBA00022723"/>
    </source>
</evidence>
<keyword evidence="5" id="KW-0862">Zinc</keyword>
<feature type="region of interest" description="Disordered" evidence="8">
    <location>
        <begin position="1"/>
        <end position="37"/>
    </location>
</feature>
<dbReference type="GO" id="GO:0008270">
    <property type="term" value="F:zinc ion binding"/>
    <property type="evidence" value="ECO:0007669"/>
    <property type="project" value="UniProtKB-KW"/>
</dbReference>
<dbReference type="InterPro" id="IPR013087">
    <property type="entry name" value="Znf_C2H2_type"/>
</dbReference>
<organism evidence="10 11">
    <name type="scientific">Opisthorchis felineus</name>
    <dbReference type="NCBI Taxonomy" id="147828"/>
    <lineage>
        <taxon>Eukaryota</taxon>
        <taxon>Metazoa</taxon>
        <taxon>Spiralia</taxon>
        <taxon>Lophotrochozoa</taxon>
        <taxon>Platyhelminthes</taxon>
        <taxon>Trematoda</taxon>
        <taxon>Digenea</taxon>
        <taxon>Opisthorchiida</taxon>
        <taxon>Opisthorchiata</taxon>
        <taxon>Opisthorchiidae</taxon>
        <taxon>Opisthorchis</taxon>
    </lineage>
</organism>
<dbReference type="EMBL" id="SJOL01007034">
    <property type="protein sequence ID" value="TGZ63791.1"/>
    <property type="molecule type" value="Genomic_DNA"/>
</dbReference>
<keyword evidence="11" id="KW-1185">Reference proteome</keyword>
<dbReference type="InterPro" id="IPR036236">
    <property type="entry name" value="Znf_C2H2_sf"/>
</dbReference>
<evidence type="ECO:0000256" key="8">
    <source>
        <dbReference type="SAM" id="MobiDB-lite"/>
    </source>
</evidence>
<name>A0A4S2LJT1_OPIFE</name>
<keyword evidence="4 7" id="KW-0863">Zinc-finger</keyword>
<gene>
    <name evidence="10" type="ORF">CRM22_006713</name>
</gene>
<sequence length="168" mass="19486">MVVAENHPFVNTTLSTDRTEDDCSSAVQPEEPKMQEDHEGPHKCLTCCKSFTNLLAAMRHQKVHAETADFYCSVCKKSFTSERSLKQHIRRKNASGHHIPNRTSSKRVQESDESGNVFSECVKCFSSWKNLLQHRRSVHREEMHQKCKECGALFCRKWNIDRHMKTVH</sequence>
<dbReference type="OrthoDB" id="10014897at2759"/>
<dbReference type="Gene3D" id="3.30.160.60">
    <property type="entry name" value="Classic Zinc Finger"/>
    <property type="match status" value="2"/>
</dbReference>
<dbReference type="Proteomes" id="UP000308267">
    <property type="component" value="Unassembled WGS sequence"/>
</dbReference>
<evidence type="ECO:0000313" key="11">
    <source>
        <dbReference type="Proteomes" id="UP000308267"/>
    </source>
</evidence>
<dbReference type="Pfam" id="PF12874">
    <property type="entry name" value="zf-met"/>
    <property type="match status" value="1"/>
</dbReference>
<dbReference type="PANTHER" id="PTHR23226">
    <property type="entry name" value="ZINC FINGER AND SCAN DOMAIN-CONTAINING"/>
    <property type="match status" value="1"/>
</dbReference>
<dbReference type="AlphaFoldDB" id="A0A4S2LJT1"/>
<evidence type="ECO:0000256" key="3">
    <source>
        <dbReference type="ARBA" id="ARBA00022737"/>
    </source>
</evidence>
<dbReference type="PANTHER" id="PTHR23226:SF416">
    <property type="entry name" value="FI01424P"/>
    <property type="match status" value="1"/>
</dbReference>
<proteinExistence type="predicted"/>
<evidence type="ECO:0000256" key="5">
    <source>
        <dbReference type="ARBA" id="ARBA00022833"/>
    </source>
</evidence>
<dbReference type="SUPFAM" id="SSF57667">
    <property type="entry name" value="beta-beta-alpha zinc fingers"/>
    <property type="match status" value="2"/>
</dbReference>
<feature type="domain" description="C2H2-type" evidence="9">
    <location>
        <begin position="42"/>
        <end position="69"/>
    </location>
</feature>
<dbReference type="GO" id="GO:0000981">
    <property type="term" value="F:DNA-binding transcription factor activity, RNA polymerase II-specific"/>
    <property type="evidence" value="ECO:0007669"/>
    <property type="project" value="TreeGrafter"/>
</dbReference>
<comment type="caution">
    <text evidence="10">The sequence shown here is derived from an EMBL/GenBank/DDBJ whole genome shotgun (WGS) entry which is preliminary data.</text>
</comment>
<dbReference type="Pfam" id="PF00096">
    <property type="entry name" value="zf-C2H2"/>
    <property type="match status" value="2"/>
</dbReference>
<keyword evidence="2" id="KW-0479">Metal-binding</keyword>
<evidence type="ECO:0000256" key="4">
    <source>
        <dbReference type="ARBA" id="ARBA00022771"/>
    </source>
</evidence>
<accession>A0A4S2LJT1</accession>
<reference evidence="10 11" key="1">
    <citation type="journal article" date="2019" name="BMC Genomics">
        <title>New insights from Opisthorchis felineus genome: update on genomics of the epidemiologically important liver flukes.</title>
        <authorList>
            <person name="Ershov N.I."/>
            <person name="Mordvinov V.A."/>
            <person name="Prokhortchouk E.B."/>
            <person name="Pakharukova M.Y."/>
            <person name="Gunbin K.V."/>
            <person name="Ustyantsev K."/>
            <person name="Genaev M.A."/>
            <person name="Blinov A.G."/>
            <person name="Mazur A."/>
            <person name="Boulygina E."/>
            <person name="Tsygankova S."/>
            <person name="Khrameeva E."/>
            <person name="Chekanov N."/>
            <person name="Fan G."/>
            <person name="Xiao A."/>
            <person name="Zhang H."/>
            <person name="Xu X."/>
            <person name="Yang H."/>
            <person name="Solovyev V."/>
            <person name="Lee S.M."/>
            <person name="Liu X."/>
            <person name="Afonnikov D.A."/>
            <person name="Skryabin K.G."/>
        </authorList>
    </citation>
    <scope>NUCLEOTIDE SEQUENCE [LARGE SCALE GENOMIC DNA]</scope>
    <source>
        <strain evidence="10">AK-0245</strain>
        <tissue evidence="10">Whole organism</tissue>
    </source>
</reference>
<dbReference type="GO" id="GO:0000978">
    <property type="term" value="F:RNA polymerase II cis-regulatory region sequence-specific DNA binding"/>
    <property type="evidence" value="ECO:0007669"/>
    <property type="project" value="TreeGrafter"/>
</dbReference>
<comment type="subcellular location">
    <subcellularLocation>
        <location evidence="1">Nucleus</location>
    </subcellularLocation>
</comment>
<feature type="region of interest" description="Disordered" evidence="8">
    <location>
        <begin position="89"/>
        <end position="111"/>
    </location>
</feature>
<protein>
    <recommendedName>
        <fullName evidence="9">C2H2-type domain-containing protein</fullName>
    </recommendedName>
</protein>
<dbReference type="PROSITE" id="PS50157">
    <property type="entry name" value="ZINC_FINGER_C2H2_2"/>
    <property type="match status" value="3"/>
</dbReference>
<keyword evidence="3" id="KW-0677">Repeat</keyword>
<evidence type="ECO:0000259" key="9">
    <source>
        <dbReference type="PROSITE" id="PS50157"/>
    </source>
</evidence>
<dbReference type="SMART" id="SM00355">
    <property type="entry name" value="ZnF_C2H2"/>
    <property type="match status" value="4"/>
</dbReference>
<dbReference type="STRING" id="147828.A0A4S2LJT1"/>
<evidence type="ECO:0000256" key="6">
    <source>
        <dbReference type="ARBA" id="ARBA00023242"/>
    </source>
</evidence>
<dbReference type="PROSITE" id="PS00028">
    <property type="entry name" value="ZINC_FINGER_C2H2_1"/>
    <property type="match status" value="1"/>
</dbReference>
<evidence type="ECO:0000256" key="1">
    <source>
        <dbReference type="ARBA" id="ARBA00004123"/>
    </source>
</evidence>
<feature type="domain" description="C2H2-type" evidence="9">
    <location>
        <begin position="70"/>
        <end position="103"/>
    </location>
</feature>
<evidence type="ECO:0000313" key="10">
    <source>
        <dbReference type="EMBL" id="TGZ63791.1"/>
    </source>
</evidence>
<feature type="domain" description="C2H2-type" evidence="9">
    <location>
        <begin position="145"/>
        <end position="168"/>
    </location>
</feature>